<proteinExistence type="predicted"/>
<dbReference type="Proteomes" id="UP000800303">
    <property type="component" value="Unassembled WGS sequence"/>
</dbReference>
<dbReference type="CDD" id="cd15482">
    <property type="entry name" value="Sialidase_non-viral"/>
    <property type="match status" value="1"/>
</dbReference>
<evidence type="ECO:0000313" key="2">
    <source>
        <dbReference type="Proteomes" id="UP000800303"/>
    </source>
</evidence>
<dbReference type="InterPro" id="IPR052025">
    <property type="entry name" value="Xyloglucanase_GH74"/>
</dbReference>
<keyword evidence="2" id="KW-1185">Reference proteome</keyword>
<dbReference type="PANTHER" id="PTHR43739:SF5">
    <property type="entry name" value="EXO-ALPHA-SIALIDASE"/>
    <property type="match status" value="1"/>
</dbReference>
<evidence type="ECO:0000313" key="1">
    <source>
        <dbReference type="EMBL" id="NGZ74677.1"/>
    </source>
</evidence>
<dbReference type="InterPro" id="IPR015943">
    <property type="entry name" value="WD40/YVTN_repeat-like_dom_sf"/>
</dbReference>
<sequence>MKQFLLGMQDRLMIVRPSSEGRIVSYRLHGTQPLALAADPYASDRLYCATYGSGLWKSEDGGDSWSAIGKPGLYHERNTEKGMRSAQITALAVHPTRKGWVYAGTEPSALYVSRDYGEHWSEFRGIQELPSKPHWQFPPRPYTSHVRWITPSYAKEERIGVSIEAGAFLNTSDDGEHWNDRSSASPLDTHTLLAHPKAPGRLYAACGDGLFAKEHAYAESHDEGRTWTFKSEGLERHPYLYGMTLHPADPEIRLVSAAESASAAHHSSLYSTLYRKTGEYPWQEIGEGLPREGAFIAVLAADPVEKGVFYALNNFGLYRLPSGQDRWERLEIAWDTAFEKQHPGCLWVGDYDSAEE</sequence>
<dbReference type="RefSeq" id="WP_166272924.1">
    <property type="nucleotide sequence ID" value="NZ_JAAFGS010000001.1"/>
</dbReference>
<protein>
    <submittedName>
        <fullName evidence="1">Exo-alpha-sialidase</fullName>
    </submittedName>
</protein>
<comment type="caution">
    <text evidence="1">The sequence shown here is derived from an EMBL/GenBank/DDBJ whole genome shotgun (WGS) entry which is preliminary data.</text>
</comment>
<dbReference type="Gene3D" id="2.130.10.10">
    <property type="entry name" value="YVTN repeat-like/Quinoprotein amine dehydrogenase"/>
    <property type="match status" value="1"/>
</dbReference>
<accession>A0ABX0F120</accession>
<gene>
    <name evidence="1" type="ORF">GYN08_05045</name>
</gene>
<dbReference type="EMBL" id="JAAFGS010000001">
    <property type="protein sequence ID" value="NGZ74677.1"/>
    <property type="molecule type" value="Genomic_DNA"/>
</dbReference>
<organism evidence="1 2">
    <name type="scientific">Saccharibacillus alkalitolerans</name>
    <dbReference type="NCBI Taxonomy" id="2705290"/>
    <lineage>
        <taxon>Bacteria</taxon>
        <taxon>Bacillati</taxon>
        <taxon>Bacillota</taxon>
        <taxon>Bacilli</taxon>
        <taxon>Bacillales</taxon>
        <taxon>Paenibacillaceae</taxon>
        <taxon>Saccharibacillus</taxon>
    </lineage>
</organism>
<dbReference type="PANTHER" id="PTHR43739">
    <property type="entry name" value="XYLOGLUCANASE (EUROFUNG)"/>
    <property type="match status" value="1"/>
</dbReference>
<name>A0ABX0F120_9BACL</name>
<reference evidence="1 2" key="1">
    <citation type="submission" date="2020-01" db="EMBL/GenBank/DDBJ databases">
        <title>Polyphasic characterisation and genomic insights into a novel alkali tolerant bacterium VR-M41.</title>
        <authorList>
            <person name="Vemuluri V.R."/>
        </authorList>
    </citation>
    <scope>NUCLEOTIDE SEQUENCE [LARGE SCALE GENOMIC DNA]</scope>
    <source>
        <strain evidence="1 2">VR-M41</strain>
    </source>
</reference>
<dbReference type="SUPFAM" id="SSF110296">
    <property type="entry name" value="Oligoxyloglucan reducing end-specific cellobiohydrolase"/>
    <property type="match status" value="1"/>
</dbReference>